<gene>
    <name evidence="1" type="ORF">LOY88_004207</name>
</gene>
<proteinExistence type="predicted"/>
<reference evidence="1" key="1">
    <citation type="journal article" date="2022" name="bioRxiv">
        <title>Population genetic analysis of Ophidiomyces ophidiicola, the causative agent of snake fungal disease, indicates recent introductions to the USA.</title>
        <authorList>
            <person name="Ladner J.T."/>
            <person name="Palmer J.M."/>
            <person name="Ettinger C.L."/>
            <person name="Stajich J.E."/>
            <person name="Farrell T.M."/>
            <person name="Glorioso B.M."/>
            <person name="Lawson B."/>
            <person name="Price S.J."/>
            <person name="Stengle A.G."/>
            <person name="Grear D.A."/>
            <person name="Lorch J.M."/>
        </authorList>
    </citation>
    <scope>NUCLEOTIDE SEQUENCE</scope>
    <source>
        <strain evidence="1">NWHC 24266-5</strain>
    </source>
</reference>
<name>A0ACB8UU68_9EURO</name>
<comment type="caution">
    <text evidence="1">The sequence shown here is derived from an EMBL/GenBank/DDBJ whole genome shotgun (WGS) entry which is preliminary data.</text>
</comment>
<dbReference type="EMBL" id="JALBCA010000061">
    <property type="protein sequence ID" value="KAI2385256.1"/>
    <property type="molecule type" value="Genomic_DNA"/>
</dbReference>
<protein>
    <submittedName>
        <fullName evidence="1">Uncharacterized protein</fullName>
    </submittedName>
</protein>
<organism evidence="1">
    <name type="scientific">Ophidiomyces ophidiicola</name>
    <dbReference type="NCBI Taxonomy" id="1387563"/>
    <lineage>
        <taxon>Eukaryota</taxon>
        <taxon>Fungi</taxon>
        <taxon>Dikarya</taxon>
        <taxon>Ascomycota</taxon>
        <taxon>Pezizomycotina</taxon>
        <taxon>Eurotiomycetes</taxon>
        <taxon>Eurotiomycetidae</taxon>
        <taxon>Onygenales</taxon>
        <taxon>Onygenaceae</taxon>
        <taxon>Ophidiomyces</taxon>
    </lineage>
</organism>
<accession>A0ACB8UU68</accession>
<evidence type="ECO:0000313" key="1">
    <source>
        <dbReference type="EMBL" id="KAI2385256.1"/>
    </source>
</evidence>
<sequence>MTPQSSPSAFVGPTSKERKYDRQLRLWAASGQQALEDSRVLLVNSDGAVDNDGLPLTGVIGTETLKNLVLPGIGGYAIVDPATVTEADLGVNFFLEESSLGKSRAEETCNYLRELNPDVEGLWFSQPISQILSSEKQFLMSYRLVIVTGPMRRSTLQIISEQTNALSIPLIYAHSVGFYCSVSIQLPSLFPIVETHPDPESTQDLRLTNPWPELLAATKRLGNLETLDDHQHGHIPYLLLLLHYLERWKEGHNGIYPKTYQEKIEFRSMVRSGARTNTAEGGEENFDEAAGAVLKSINSWSLSSELRSIFQMEQCTLLNVQSHNFWVIANAVKTFYNKHDVLPLPGSLPDMKAQSADYISLQNIYKSKARKDLAEVVASVRALESLLGGDRIDSPISEREIEIFCKNAAHIKVIQGRLLPFLDPHTPTKETAKMIQDSLRDPESLMSIFIALRALDILVSEYQEAKPGPAKSGVADSASWQRAASVLLRALETHEVEIIDEAAQVGIQNAMEEARRAGTGELHNISSIAGGVVAQEALKVLTRQYVPLDNTFVFDGVRSHGQMFKL</sequence>